<evidence type="ECO:0000256" key="1">
    <source>
        <dbReference type="ARBA" id="ARBA00007637"/>
    </source>
</evidence>
<comment type="caution">
    <text evidence="3">The sequence shown here is derived from an EMBL/GenBank/DDBJ whole genome shotgun (WGS) entry which is preliminary data.</text>
</comment>
<reference evidence="3" key="1">
    <citation type="submission" date="2019-03" db="EMBL/GenBank/DDBJ databases">
        <title>Single cell metagenomics reveals metabolic interactions within the superorganism composed of flagellate Streblomastix strix and complex community of Bacteroidetes bacteria on its surface.</title>
        <authorList>
            <person name="Treitli S.C."/>
            <person name="Kolisko M."/>
            <person name="Husnik F."/>
            <person name="Keeling P."/>
            <person name="Hampl V."/>
        </authorList>
    </citation>
    <scope>NUCLEOTIDE SEQUENCE</scope>
    <source>
        <strain evidence="3">STM</strain>
    </source>
</reference>
<dbReference type="Pfam" id="PF16363">
    <property type="entry name" value="GDP_Man_Dehyd"/>
    <property type="match status" value="1"/>
</dbReference>
<name>A0A5J4PWU1_9ZZZZ</name>
<protein>
    <submittedName>
        <fullName evidence="3">UDP-glucose 4-epimerase</fullName>
        <ecNumber evidence="3">5.1.3.2</ecNumber>
    </submittedName>
</protein>
<dbReference type="SUPFAM" id="SSF51735">
    <property type="entry name" value="NAD(P)-binding Rossmann-fold domains"/>
    <property type="match status" value="1"/>
</dbReference>
<dbReference type="Gene3D" id="3.40.50.720">
    <property type="entry name" value="NAD(P)-binding Rossmann-like Domain"/>
    <property type="match status" value="1"/>
</dbReference>
<dbReference type="PANTHER" id="PTHR43725">
    <property type="entry name" value="UDP-GLUCOSE 4-EPIMERASE"/>
    <property type="match status" value="1"/>
</dbReference>
<dbReference type="InterPro" id="IPR036291">
    <property type="entry name" value="NAD(P)-bd_dom_sf"/>
</dbReference>
<keyword evidence="3" id="KW-0413">Isomerase</keyword>
<feature type="domain" description="NAD(P)-binding" evidence="2">
    <location>
        <begin position="4"/>
        <end position="129"/>
    </location>
</feature>
<comment type="similarity">
    <text evidence="1">Belongs to the NAD(P)-dependent epimerase/dehydratase family.</text>
</comment>
<organism evidence="3">
    <name type="scientific">termite gut metagenome</name>
    <dbReference type="NCBI Taxonomy" id="433724"/>
    <lineage>
        <taxon>unclassified sequences</taxon>
        <taxon>metagenomes</taxon>
        <taxon>organismal metagenomes</taxon>
    </lineage>
</organism>
<accession>A0A5J4PWU1</accession>
<dbReference type="InterPro" id="IPR016040">
    <property type="entry name" value="NAD(P)-bd_dom"/>
</dbReference>
<sequence length="134" mass="15281">MNILVTGGAGFIGSHLCDLLLEKKNRVVVIDNLILGKIENISHLLNRDNFTFIEEDLLDKNILQKIFNDESFDMVYHLAANSDIQKVSYDPTVDYNYTFNTTFNILQCMCAFNVKKLFFSSTSAIYGETYAFLS</sequence>
<dbReference type="GO" id="GO:0003978">
    <property type="term" value="F:UDP-glucose 4-epimerase activity"/>
    <property type="evidence" value="ECO:0007669"/>
    <property type="project" value="UniProtKB-EC"/>
</dbReference>
<dbReference type="EC" id="5.1.3.2" evidence="3"/>
<evidence type="ECO:0000313" key="3">
    <source>
        <dbReference type="EMBL" id="KAA6313168.1"/>
    </source>
</evidence>
<gene>
    <name evidence="3" type="ORF">EZS27_036015</name>
</gene>
<dbReference type="EMBL" id="SNRY01006180">
    <property type="protein sequence ID" value="KAA6313168.1"/>
    <property type="molecule type" value="Genomic_DNA"/>
</dbReference>
<proteinExistence type="inferred from homology"/>
<dbReference type="PANTHER" id="PTHR43725:SF53">
    <property type="entry name" value="UDP-ARABINOSE 4-EPIMERASE 1"/>
    <property type="match status" value="1"/>
</dbReference>
<dbReference type="AlphaFoldDB" id="A0A5J4PWU1"/>
<evidence type="ECO:0000259" key="2">
    <source>
        <dbReference type="Pfam" id="PF16363"/>
    </source>
</evidence>